<protein>
    <submittedName>
        <fullName evidence="1">Uncharacterized protein</fullName>
    </submittedName>
</protein>
<organism evidence="1 2">
    <name type="scientific">Tetradesmus obliquus</name>
    <name type="common">Green alga</name>
    <name type="synonym">Acutodesmus obliquus</name>
    <dbReference type="NCBI Taxonomy" id="3088"/>
    <lineage>
        <taxon>Eukaryota</taxon>
        <taxon>Viridiplantae</taxon>
        <taxon>Chlorophyta</taxon>
        <taxon>core chlorophytes</taxon>
        <taxon>Chlorophyceae</taxon>
        <taxon>CS clade</taxon>
        <taxon>Sphaeropleales</taxon>
        <taxon>Scenedesmaceae</taxon>
        <taxon>Tetradesmus</taxon>
    </lineage>
</organism>
<dbReference type="InterPro" id="IPR036397">
    <property type="entry name" value="RNaseH_sf"/>
</dbReference>
<evidence type="ECO:0000313" key="1">
    <source>
        <dbReference type="EMBL" id="WIA12404.1"/>
    </source>
</evidence>
<reference evidence="1 2" key="1">
    <citation type="submission" date="2023-05" db="EMBL/GenBank/DDBJ databases">
        <title>A 100% complete, gapless, phased diploid assembly of the Scenedesmus obliquus UTEX 3031 genome.</title>
        <authorList>
            <person name="Biondi T.C."/>
            <person name="Hanschen E.R."/>
            <person name="Kwon T."/>
            <person name="Eng W."/>
            <person name="Kruse C.P.S."/>
            <person name="Koehler S.I."/>
            <person name="Kunde Y."/>
            <person name="Gleasner C.D."/>
            <person name="You Mak K.T."/>
            <person name="Polle J."/>
            <person name="Hovde B.T."/>
            <person name="Starkenburg S.R."/>
        </authorList>
    </citation>
    <scope>NUCLEOTIDE SEQUENCE [LARGE SCALE GENOMIC DNA]</scope>
    <source>
        <strain evidence="1 2">DOE0152z</strain>
    </source>
</reference>
<sequence length="219" mass="23395">MRPDSRSKLDKGSYDALSLRGGFGSCMTCLTSGWPAPAKELSLRLAAADGVSSAELDDDYTFNFFDVECAYVPRSDGGPWDGTASCNAIVQIAAVTAGAGNGSRQGQRFNVYVKTPTGKRAAKNMKAAPEEADVDDADKLSPAAALQKFVAWALEQHQQHAGEGADPSRLILVSHYSFGYAFSILLQHAEKHKVQLPAVQVADSCLWVKTARSSPTARV</sequence>
<gene>
    <name evidence="1" type="ORF">OEZ85_012448</name>
</gene>
<evidence type="ECO:0000313" key="2">
    <source>
        <dbReference type="Proteomes" id="UP001244341"/>
    </source>
</evidence>
<dbReference type="Gene3D" id="3.30.420.10">
    <property type="entry name" value="Ribonuclease H-like superfamily/Ribonuclease H"/>
    <property type="match status" value="1"/>
</dbReference>
<dbReference type="Proteomes" id="UP001244341">
    <property type="component" value="Chromosome 3b"/>
</dbReference>
<proteinExistence type="predicted"/>
<keyword evidence="2" id="KW-1185">Reference proteome</keyword>
<accession>A0ABY8TTD2</accession>
<dbReference type="EMBL" id="CP126210">
    <property type="protein sequence ID" value="WIA12404.1"/>
    <property type="molecule type" value="Genomic_DNA"/>
</dbReference>
<name>A0ABY8TTD2_TETOB</name>